<dbReference type="InterPro" id="IPR002495">
    <property type="entry name" value="Glyco_trans_8"/>
</dbReference>
<sequence>MIRIVLAGDRAFQEQLATAIKSILFHNRAVKIYVLQQGIAPDWFVSLRQLARKLDSDLINVPIKAEDLDPSWQTQDHISLLTYARYLIPTYIKEKRVLYLDSDLLVRGELDSLFNLDLKGRLIGAVRDANGTGFNAGVLLIDNEAWKRQDLGRRLMAATQKVMLDLEAGKLADFNGDQTVLNQVLAQDWLELDKTYNLQVGHDLVAFYSGWQQQFEEEKEPLIIHYTTYRKPWNSLTAYRYRKLWWIYHDLDLGQIVQHHEGLYELEQQESEADLDCLILTNTQDLLHIKDLIEASPQCHFHIAAYTAMGDFLLGLASYGNVSLYPEIVDASLEQLAASCQLYLQLHAGQQGKLLDFFSQAGKPIFAFASFEMEDLPQFLFADDEPQALAQALKDFQPVEKLAPKAIALAANYAYQDQVLTTIKSISSHNHGVRFYLLNADFPTEWFRYVNQKLAPLGSEIINARVNADVLKTYKTNISYTVFLRYFIPDFVEEDRVLYLDCDLVVTADLTPLFETNLGAYPLAAVRDLGGRVYFGEEIFNAGVMLINNARWKQEKITQQLLDLTSQLHQEVAAADQSILNLVFKDRWLELDFTYNAISLHTMFAPKTFSYQEFPAIIHYLTERKPWRDFTQSIYREVWWYYRQLDWQDLTRKTARLQAELLLGQRTRSFACLVYTYSADLLHVESLIRALPDCHFYLAAPVVVSDQIARLLVYDNVSVCSDIAGLSNLLDFLVEESHILLDINAGEEVGGIVQRFRELGKPVLAFAGRAHGQQGQEIFADERPDLLAESIAKRAGLVSHFWPKVRGIAETLDYILAKKPSLARYGDGEIDLIAGRSIPYQDYEPELAGRLKELLGRPQEDDFLICLSDVFEDLERYNQSAQDFWRGHLAQYGSLYQEVCRAPWYGSTFISRPYMDLEDKGPAASYFAKLKQIWQDQDLLLVEGRHSRSGVGNDLFAGAKSIARIICPARNAFSKLEEIKEAVRKEGQERLILAMLGPTAKLLAFDLAKEGYRVLDLGHIDSEYEWFQMQAKHKVKLSHKHTAEHNFDQDIDLVEDQTYEEEILLDLSDL</sequence>
<dbReference type="PANTHER" id="PTHR13778:SF47">
    <property type="entry name" value="LIPOPOLYSACCHARIDE 1,3-GALACTOSYLTRANSFERASE"/>
    <property type="match status" value="1"/>
</dbReference>
<evidence type="ECO:0000313" key="6">
    <source>
        <dbReference type="Proteomes" id="UP001519296"/>
    </source>
</evidence>
<reference evidence="5 6" key="1">
    <citation type="submission" date="2018-02" db="EMBL/GenBank/DDBJ databases">
        <title>Draft genome sequence of Streptococcus oricebi CCUG 70868T type strain.</title>
        <authorList>
            <person name="Mendez V."/>
            <person name="Salva-Serra F."/>
            <person name="Jaen-Luchoro D."/>
            <person name="Gonzales-Siles L."/>
            <person name="Karlsson R."/>
            <person name="Engstrom-Jakobsson H."/>
            <person name="Busquets A."/>
            <person name="Gomila M."/>
            <person name="Pineiro-Iglesias B."/>
            <person name="Bennasar-Figueras A."/>
            <person name="Seeger M."/>
            <person name="Moore E."/>
        </authorList>
    </citation>
    <scope>NUCLEOTIDE SEQUENCE [LARGE SCALE GENOMIC DNA]</scope>
    <source>
        <strain evidence="5 6">CCUG 70868</strain>
    </source>
</reference>
<evidence type="ECO:0000313" key="5">
    <source>
        <dbReference type="EMBL" id="MBP2622964.1"/>
    </source>
</evidence>
<evidence type="ECO:0000259" key="4">
    <source>
        <dbReference type="Pfam" id="PF08759"/>
    </source>
</evidence>
<dbReference type="RefSeq" id="WP_209627384.1">
    <property type="nucleotide sequence ID" value="NZ_PRDG01000002.1"/>
</dbReference>
<dbReference type="CDD" id="cd04194">
    <property type="entry name" value="GT8_A4GalT_like"/>
    <property type="match status" value="2"/>
</dbReference>
<comment type="caution">
    <text evidence="5">The sequence shown here is derived from an EMBL/GenBank/DDBJ whole genome shotgun (WGS) entry which is preliminary data.</text>
</comment>
<keyword evidence="3" id="KW-0479">Metal-binding</keyword>
<dbReference type="InterPro" id="IPR014869">
    <property type="entry name" value="GT-D"/>
</dbReference>
<dbReference type="PANTHER" id="PTHR13778">
    <property type="entry name" value="GLYCOSYLTRANSFERASE 8 DOMAIN-CONTAINING PROTEIN"/>
    <property type="match status" value="1"/>
</dbReference>
<dbReference type="Pfam" id="PF01501">
    <property type="entry name" value="Glyco_transf_8"/>
    <property type="match status" value="2"/>
</dbReference>
<proteinExistence type="predicted"/>
<dbReference type="Gene3D" id="3.90.550.10">
    <property type="entry name" value="Spore Coat Polysaccharide Biosynthesis Protein SpsA, Chain A"/>
    <property type="match status" value="2"/>
</dbReference>
<keyword evidence="6" id="KW-1185">Reference proteome</keyword>
<feature type="domain" description="Glycosyltransferase GT-D fold" evidence="4">
    <location>
        <begin position="823"/>
        <end position="1045"/>
    </location>
</feature>
<dbReference type="InterPro" id="IPR029044">
    <property type="entry name" value="Nucleotide-diphossugar_trans"/>
</dbReference>
<evidence type="ECO:0000256" key="2">
    <source>
        <dbReference type="ARBA" id="ARBA00022679"/>
    </source>
</evidence>
<dbReference type="SUPFAM" id="SSF53448">
    <property type="entry name" value="Nucleotide-diphospho-sugar transferases"/>
    <property type="match status" value="2"/>
</dbReference>
<dbReference type="Pfam" id="PF08759">
    <property type="entry name" value="GT-D"/>
    <property type="match status" value="1"/>
</dbReference>
<protein>
    <submittedName>
        <fullName evidence="5">SP_1767 family glycosyltransferase</fullName>
    </submittedName>
</protein>
<gene>
    <name evidence="5" type="ORF">C4K46_03315</name>
</gene>
<keyword evidence="2" id="KW-0808">Transferase</keyword>
<evidence type="ECO:0000256" key="3">
    <source>
        <dbReference type="ARBA" id="ARBA00022723"/>
    </source>
</evidence>
<dbReference type="NCBIfam" id="TIGR03728">
    <property type="entry name" value="glyco_access_1"/>
    <property type="match status" value="1"/>
</dbReference>
<accession>A0ABS5B2A6</accession>
<dbReference type="Proteomes" id="UP001519296">
    <property type="component" value="Unassembled WGS sequence"/>
</dbReference>
<name>A0ABS5B2A6_9STRE</name>
<organism evidence="5 6">
    <name type="scientific">Streptococcus oricebi</name>
    <dbReference type="NCBI Taxonomy" id="1547447"/>
    <lineage>
        <taxon>Bacteria</taxon>
        <taxon>Bacillati</taxon>
        <taxon>Bacillota</taxon>
        <taxon>Bacilli</taxon>
        <taxon>Lactobacillales</taxon>
        <taxon>Streptococcaceae</taxon>
        <taxon>Streptococcus</taxon>
    </lineage>
</organism>
<dbReference type="EMBL" id="PRDG01000002">
    <property type="protein sequence ID" value="MBP2622964.1"/>
    <property type="molecule type" value="Genomic_DNA"/>
</dbReference>
<evidence type="ECO:0000256" key="1">
    <source>
        <dbReference type="ARBA" id="ARBA00022676"/>
    </source>
</evidence>
<keyword evidence="1" id="KW-0328">Glycosyltransferase</keyword>
<dbReference type="InterPro" id="IPR050748">
    <property type="entry name" value="Glycosyltrans_8_dom-fam"/>
</dbReference>